<accession>A0A0A9AJ43</accession>
<reference evidence="1" key="2">
    <citation type="journal article" date="2015" name="Data Brief">
        <title>Shoot transcriptome of the giant reed, Arundo donax.</title>
        <authorList>
            <person name="Barrero R.A."/>
            <person name="Guerrero F.D."/>
            <person name="Moolhuijzen P."/>
            <person name="Goolsby J.A."/>
            <person name="Tidwell J."/>
            <person name="Bellgard S.E."/>
            <person name="Bellgard M.I."/>
        </authorList>
    </citation>
    <scope>NUCLEOTIDE SEQUENCE</scope>
    <source>
        <tissue evidence="1">Shoot tissue taken approximately 20 cm above the soil surface</tissue>
    </source>
</reference>
<proteinExistence type="predicted"/>
<reference evidence="1" key="1">
    <citation type="submission" date="2014-09" db="EMBL/GenBank/DDBJ databases">
        <authorList>
            <person name="Magalhaes I.L.F."/>
            <person name="Oliveira U."/>
            <person name="Santos F.R."/>
            <person name="Vidigal T.H.D.A."/>
            <person name="Brescovit A.D."/>
            <person name="Santos A.J."/>
        </authorList>
    </citation>
    <scope>NUCLEOTIDE SEQUENCE</scope>
    <source>
        <tissue evidence="1">Shoot tissue taken approximately 20 cm above the soil surface</tissue>
    </source>
</reference>
<sequence>MLASSQQTHSRSKYVVVSTMSQLDAEEAAALAAIEHMETQEHIQLRDYNYSRKENLVDAGRRLLAKTKGQTKAIKRIDTQWRQMLEELVTALETCLENTTTPFYHNSEVTNEPGVRYVLQQIATIEDELAKVIDDAKSVLEEYGVYTSDIPTS</sequence>
<organism evidence="1">
    <name type="scientific">Arundo donax</name>
    <name type="common">Giant reed</name>
    <name type="synonym">Donax arundinaceus</name>
    <dbReference type="NCBI Taxonomy" id="35708"/>
    <lineage>
        <taxon>Eukaryota</taxon>
        <taxon>Viridiplantae</taxon>
        <taxon>Streptophyta</taxon>
        <taxon>Embryophyta</taxon>
        <taxon>Tracheophyta</taxon>
        <taxon>Spermatophyta</taxon>
        <taxon>Magnoliopsida</taxon>
        <taxon>Liliopsida</taxon>
        <taxon>Poales</taxon>
        <taxon>Poaceae</taxon>
        <taxon>PACMAD clade</taxon>
        <taxon>Arundinoideae</taxon>
        <taxon>Arundineae</taxon>
        <taxon>Arundo</taxon>
    </lineage>
</organism>
<name>A0A0A9AJ43_ARUDO</name>
<protein>
    <submittedName>
        <fullName evidence="1">Uncharacterized protein</fullName>
    </submittedName>
</protein>
<dbReference type="EMBL" id="GBRH01247992">
    <property type="protein sequence ID" value="JAD49903.1"/>
    <property type="molecule type" value="Transcribed_RNA"/>
</dbReference>
<evidence type="ECO:0000313" key="1">
    <source>
        <dbReference type="EMBL" id="JAD49903.1"/>
    </source>
</evidence>
<dbReference type="AlphaFoldDB" id="A0A0A9AJ43"/>